<dbReference type="AlphaFoldDB" id="A0A4Y9T303"/>
<accession>A0A4Y9T303</accession>
<dbReference type="SUPFAM" id="SSF49879">
    <property type="entry name" value="SMAD/FHA domain"/>
    <property type="match status" value="1"/>
</dbReference>
<dbReference type="PROSITE" id="PS50006">
    <property type="entry name" value="FHA_DOMAIN"/>
    <property type="match status" value="1"/>
</dbReference>
<keyword evidence="3" id="KW-1185">Reference proteome</keyword>
<organism evidence="2 3">
    <name type="scientific">Massilia horti</name>
    <dbReference type="NCBI Taxonomy" id="2562153"/>
    <lineage>
        <taxon>Bacteria</taxon>
        <taxon>Pseudomonadati</taxon>
        <taxon>Pseudomonadota</taxon>
        <taxon>Betaproteobacteria</taxon>
        <taxon>Burkholderiales</taxon>
        <taxon>Oxalobacteraceae</taxon>
        <taxon>Telluria group</taxon>
        <taxon>Massilia</taxon>
    </lineage>
</organism>
<dbReference type="InterPro" id="IPR008984">
    <property type="entry name" value="SMAD_FHA_dom_sf"/>
</dbReference>
<proteinExistence type="predicted"/>
<dbReference type="EMBL" id="SPUM01000078">
    <property type="protein sequence ID" value="TFW31886.1"/>
    <property type="molecule type" value="Genomic_DNA"/>
</dbReference>
<gene>
    <name evidence="2" type="ORF">E4O92_12170</name>
</gene>
<protein>
    <submittedName>
        <fullName evidence="2">FHA domain-containing protein</fullName>
    </submittedName>
</protein>
<dbReference type="InterPro" id="IPR000253">
    <property type="entry name" value="FHA_dom"/>
</dbReference>
<dbReference type="CDD" id="cd00060">
    <property type="entry name" value="FHA"/>
    <property type="match status" value="1"/>
</dbReference>
<sequence length="477" mass="52219">MNKCRDPEHPHCTVWVMPGDPVCAHGHPQPENLQPGRAELAIAPVAVQVERAPLPVRPHLHVSGFDPRACGGRYSIRLDLRGMPPGLPPQLMLRAQSALPLHTRAPLHFSRTRSGGWRAVFIEFSSRAVEHGQHRIDLELQGGERNWVATLVLNLPRRDATLADIHAAFLASHKNVHISADDASIARVSARTFGRLDIEVNARDASIAQLDLQAEPGKADVGIVTIAWDEDLVEVDAVRAPPHPCPASAACLTSADPVAGLPQHIRLLALDEFVLGRFETDDPEADVLLSHFTADGADPAGLTRRLSARHAVIRRVRDRYEIEDVSRYGLLLDGSWPGKHVPVPLRLGMIIELTASIRGVVRLVVSGLLHNGVVLHREDDGADAECFCLLEPDRRPAPLAAQRTLPQAARLPLLFHDRGGFWCHDAEQDQDEALTQADLSGPAGQMRFAVGAYPVQWTVRASRDRREPRFAEPPAGA</sequence>
<feature type="domain" description="FHA" evidence="1">
    <location>
        <begin position="273"/>
        <end position="337"/>
    </location>
</feature>
<evidence type="ECO:0000259" key="1">
    <source>
        <dbReference type="PROSITE" id="PS50006"/>
    </source>
</evidence>
<name>A0A4Y9T303_9BURK</name>
<reference evidence="2 3" key="1">
    <citation type="submission" date="2019-03" db="EMBL/GenBank/DDBJ databases">
        <title>Draft genome of Massilia hortus sp. nov., a novel bacterial species of the Oxalobacteraceae family.</title>
        <authorList>
            <person name="Peta V."/>
            <person name="Raths R."/>
            <person name="Bucking H."/>
        </authorList>
    </citation>
    <scope>NUCLEOTIDE SEQUENCE [LARGE SCALE GENOMIC DNA]</scope>
    <source>
        <strain evidence="2 3">ONC3</strain>
    </source>
</reference>
<dbReference type="Gene3D" id="2.60.200.20">
    <property type="match status" value="1"/>
</dbReference>
<evidence type="ECO:0000313" key="3">
    <source>
        <dbReference type="Proteomes" id="UP000297258"/>
    </source>
</evidence>
<dbReference type="OrthoDB" id="8697195at2"/>
<dbReference type="Proteomes" id="UP000297258">
    <property type="component" value="Unassembled WGS sequence"/>
</dbReference>
<evidence type="ECO:0000313" key="2">
    <source>
        <dbReference type="EMBL" id="TFW31886.1"/>
    </source>
</evidence>
<comment type="caution">
    <text evidence="2">The sequence shown here is derived from an EMBL/GenBank/DDBJ whole genome shotgun (WGS) entry which is preliminary data.</text>
</comment>